<keyword evidence="1" id="KW-0732">Signal</keyword>
<reference evidence="2" key="1">
    <citation type="submission" date="2020-04" db="EMBL/GenBank/DDBJ databases">
        <authorList>
            <person name="Chiriac C."/>
            <person name="Salcher M."/>
            <person name="Ghai R."/>
            <person name="Kavagutti S V."/>
        </authorList>
    </citation>
    <scope>NUCLEOTIDE SEQUENCE</scope>
</reference>
<accession>A0A6J5L6T2</accession>
<evidence type="ECO:0000313" key="2">
    <source>
        <dbReference type="EMBL" id="CAB4129212.1"/>
    </source>
</evidence>
<evidence type="ECO:0000256" key="1">
    <source>
        <dbReference type="ARBA" id="ARBA00022729"/>
    </source>
</evidence>
<dbReference type="EMBL" id="LR796233">
    <property type="protein sequence ID" value="CAB4129212.1"/>
    <property type="molecule type" value="Genomic_DNA"/>
</dbReference>
<gene>
    <name evidence="2" type="ORF">UFOVP112_310</name>
</gene>
<dbReference type="InterPro" id="IPR018893">
    <property type="entry name" value="T8SS_CsgF"/>
</dbReference>
<organism evidence="2">
    <name type="scientific">uncultured Caudovirales phage</name>
    <dbReference type="NCBI Taxonomy" id="2100421"/>
    <lineage>
        <taxon>Viruses</taxon>
        <taxon>Duplodnaviria</taxon>
        <taxon>Heunggongvirae</taxon>
        <taxon>Uroviricota</taxon>
        <taxon>Caudoviricetes</taxon>
        <taxon>Peduoviridae</taxon>
        <taxon>Maltschvirus</taxon>
        <taxon>Maltschvirus maltsch</taxon>
    </lineage>
</organism>
<name>A0A6J5L6T2_9CAUD</name>
<sequence>MSYRVLICNLLMVASFGAAATPFSDYSFKSPAFNGAGYGTYVLTIENEQYTRSQAILSALESAKQAAAADAKNKPINQFLTNLESRIYAQISQNVATQMFAGGACSTNSSVCGGSIDFQGNTLSWIKDPVNPTNILLTVRDNAGNSTVINVPLNSFNMN</sequence>
<protein>
    <submittedName>
        <fullName evidence="2">Type VIII secretion system, CsgF</fullName>
    </submittedName>
</protein>
<dbReference type="Pfam" id="PF10614">
    <property type="entry name" value="CsgF"/>
    <property type="match status" value="1"/>
</dbReference>
<proteinExistence type="predicted"/>